<dbReference type="InterPro" id="IPR033414">
    <property type="entry name" value="Sensor_dom"/>
</dbReference>
<comment type="catalytic activity">
    <reaction evidence="1">
        <text>ATP + protein L-histidine = ADP + protein N-phospho-L-histidine.</text>
        <dbReference type="EC" id="2.7.13.3"/>
    </reaction>
</comment>
<keyword evidence="4" id="KW-0175">Coiled coil</keyword>
<evidence type="ECO:0000313" key="7">
    <source>
        <dbReference type="EMBL" id="CAH0540109.1"/>
    </source>
</evidence>
<dbReference type="SUPFAM" id="SSF47384">
    <property type="entry name" value="Homodimeric domain of signal transducing histidine kinase"/>
    <property type="match status" value="1"/>
</dbReference>
<dbReference type="PRINTS" id="PR00344">
    <property type="entry name" value="BCTRLSENSOR"/>
</dbReference>
<dbReference type="Pfam" id="PF17149">
    <property type="entry name" value="CHASE5"/>
    <property type="match status" value="1"/>
</dbReference>
<evidence type="ECO:0000256" key="3">
    <source>
        <dbReference type="ARBA" id="ARBA00022553"/>
    </source>
</evidence>
<dbReference type="InterPro" id="IPR005467">
    <property type="entry name" value="His_kinase_dom"/>
</dbReference>
<dbReference type="SMART" id="SM00091">
    <property type="entry name" value="PAS"/>
    <property type="match status" value="1"/>
</dbReference>
<dbReference type="Pfam" id="PF02518">
    <property type="entry name" value="HATPase_c"/>
    <property type="match status" value="1"/>
</dbReference>
<proteinExistence type="predicted"/>
<dbReference type="PANTHER" id="PTHR43065:SF47">
    <property type="match status" value="1"/>
</dbReference>
<keyword evidence="5" id="KW-0812">Transmembrane</keyword>
<dbReference type="CDD" id="cd00082">
    <property type="entry name" value="HisKA"/>
    <property type="match status" value="1"/>
</dbReference>
<feature type="domain" description="Histidine kinase" evidence="6">
    <location>
        <begin position="421"/>
        <end position="653"/>
    </location>
</feature>
<evidence type="ECO:0000256" key="2">
    <source>
        <dbReference type="ARBA" id="ARBA00012438"/>
    </source>
</evidence>
<sequence length="653" mass="73855">MPKLKPSFKNIASQQSLSFRLLSYILLCSSVLAVVITAVQLFWDYRQDVGQIENSIDQIEVSFLESIATSYWNLDQAQVEVQLDGIMRLPNMQYVVVKEILGDALVPLIERGAIKKKYDISREFDLVYQGQLVGKLFVAATLDEVYDRILNKSVIILVSQGVKTFVVSIVILWLIYLLVIRHINKFVQYTKHLDLSPSGSPLVLEGRHTRSTPDELDMLAETINDMRKKIIDELEAKKHSNIQLQQERDFSDTIIKTSSTIICCLNEDMTIETINPSGEKITGLTAVQLNGRNWLNLFAQDDNKQGIVDKIRYSGEINDLEIVMLDHAGQLSTVVWNFVPFYQNEELEYYIGFGYDVTDLKEVQLEFKLLNEQLEQKVRERTSSLEESNLQLTKAVTELKQTQDILVESEKMASLGELVAGVAHEVNTPIGVCVTAASFLQEQTDIFEQQFKDKKLTEEDVNAFIECLNDSSDILANSLTRASELIKSFKQVAVDQSSEASYNFNMAENLGQVIASLHHKLKKAHCEVVVECEKDLNLTSFPGSFVQIYSNLIINSIIHGFEDWEGEKKIYIEIKRNGDHVYIDYRDTGRGLDAEIADRIFDPFVTSKRGLGGSGLGTHVVYNLVVQLLRGKIDCDAAVNEGVRFHIVIPYTP</sequence>
<protein>
    <recommendedName>
        <fullName evidence="2">histidine kinase</fullName>
        <ecNumber evidence="2">2.7.13.3</ecNumber>
    </recommendedName>
</protein>
<keyword evidence="3" id="KW-0597">Phosphoprotein</keyword>
<dbReference type="Gene3D" id="3.30.565.10">
    <property type="entry name" value="Histidine kinase-like ATPase, C-terminal domain"/>
    <property type="match status" value="1"/>
</dbReference>
<dbReference type="EMBL" id="CAKLDM010000002">
    <property type="protein sequence ID" value="CAH0540109.1"/>
    <property type="molecule type" value="Genomic_DNA"/>
</dbReference>
<organism evidence="7 8">
    <name type="scientific">Vibrio marisflavi CECT 7928</name>
    <dbReference type="NCBI Taxonomy" id="634439"/>
    <lineage>
        <taxon>Bacteria</taxon>
        <taxon>Pseudomonadati</taxon>
        <taxon>Pseudomonadota</taxon>
        <taxon>Gammaproteobacteria</taxon>
        <taxon>Vibrionales</taxon>
        <taxon>Vibrionaceae</taxon>
        <taxon>Vibrio</taxon>
    </lineage>
</organism>
<dbReference type="SUPFAM" id="SSF55874">
    <property type="entry name" value="ATPase domain of HSP90 chaperone/DNA topoisomerase II/histidine kinase"/>
    <property type="match status" value="1"/>
</dbReference>
<dbReference type="EC" id="2.7.13.3" evidence="2"/>
<accession>A0ABM9A4Y2</accession>
<keyword evidence="5" id="KW-0472">Membrane</keyword>
<dbReference type="RefSeq" id="WP_237362138.1">
    <property type="nucleotide sequence ID" value="NZ_CAKLDM010000002.1"/>
</dbReference>
<dbReference type="InterPro" id="IPR000014">
    <property type="entry name" value="PAS"/>
</dbReference>
<dbReference type="InterPro" id="IPR004358">
    <property type="entry name" value="Sig_transdc_His_kin-like_C"/>
</dbReference>
<dbReference type="PANTHER" id="PTHR43065">
    <property type="entry name" value="SENSOR HISTIDINE KINASE"/>
    <property type="match status" value="1"/>
</dbReference>
<dbReference type="InterPro" id="IPR036097">
    <property type="entry name" value="HisK_dim/P_sf"/>
</dbReference>
<evidence type="ECO:0000256" key="5">
    <source>
        <dbReference type="SAM" id="Phobius"/>
    </source>
</evidence>
<dbReference type="Gene3D" id="3.30.450.20">
    <property type="entry name" value="PAS domain"/>
    <property type="match status" value="1"/>
</dbReference>
<dbReference type="Proteomes" id="UP000838748">
    <property type="component" value="Unassembled WGS sequence"/>
</dbReference>
<dbReference type="PROSITE" id="PS50109">
    <property type="entry name" value="HIS_KIN"/>
    <property type="match status" value="1"/>
</dbReference>
<dbReference type="Pfam" id="PF13426">
    <property type="entry name" value="PAS_9"/>
    <property type="match status" value="1"/>
</dbReference>
<dbReference type="CDD" id="cd00130">
    <property type="entry name" value="PAS"/>
    <property type="match status" value="1"/>
</dbReference>
<reference evidence="7" key="1">
    <citation type="submission" date="2021-11" db="EMBL/GenBank/DDBJ databases">
        <authorList>
            <person name="Rodrigo-Torres L."/>
            <person name="Arahal R. D."/>
            <person name="Lucena T."/>
        </authorList>
    </citation>
    <scope>NUCLEOTIDE SEQUENCE</scope>
    <source>
        <strain evidence="7">CECT 7928</strain>
    </source>
</reference>
<name>A0ABM9A4Y2_9VIBR</name>
<keyword evidence="8" id="KW-1185">Reference proteome</keyword>
<feature type="coiled-coil region" evidence="4">
    <location>
        <begin position="360"/>
        <end position="391"/>
    </location>
</feature>
<dbReference type="InterPro" id="IPR035965">
    <property type="entry name" value="PAS-like_dom_sf"/>
</dbReference>
<keyword evidence="5" id="KW-1133">Transmembrane helix</keyword>
<dbReference type="GO" id="GO:0004673">
    <property type="term" value="F:protein histidine kinase activity"/>
    <property type="evidence" value="ECO:0007669"/>
    <property type="project" value="UniProtKB-EC"/>
</dbReference>
<dbReference type="Gene3D" id="1.10.287.130">
    <property type="match status" value="1"/>
</dbReference>
<evidence type="ECO:0000256" key="1">
    <source>
        <dbReference type="ARBA" id="ARBA00000085"/>
    </source>
</evidence>
<dbReference type="InterPro" id="IPR003661">
    <property type="entry name" value="HisK_dim/P_dom"/>
</dbReference>
<gene>
    <name evidence="7" type="primary">rcsC_22</name>
    <name evidence="7" type="ORF">VMF7928_02622</name>
</gene>
<dbReference type="SMART" id="SM00387">
    <property type="entry name" value="HATPase_c"/>
    <property type="match status" value="1"/>
</dbReference>
<dbReference type="InterPro" id="IPR036890">
    <property type="entry name" value="HATPase_C_sf"/>
</dbReference>
<keyword evidence="7" id="KW-0808">Transferase</keyword>
<evidence type="ECO:0000259" key="6">
    <source>
        <dbReference type="PROSITE" id="PS50109"/>
    </source>
</evidence>
<keyword evidence="7" id="KW-0418">Kinase</keyword>
<feature type="transmembrane region" description="Helical" evidence="5">
    <location>
        <begin position="21"/>
        <end position="43"/>
    </location>
</feature>
<dbReference type="InterPro" id="IPR003594">
    <property type="entry name" value="HATPase_dom"/>
</dbReference>
<feature type="transmembrane region" description="Helical" evidence="5">
    <location>
        <begin position="154"/>
        <end position="179"/>
    </location>
</feature>
<dbReference type="SUPFAM" id="SSF55785">
    <property type="entry name" value="PYP-like sensor domain (PAS domain)"/>
    <property type="match status" value="1"/>
</dbReference>
<evidence type="ECO:0000313" key="8">
    <source>
        <dbReference type="Proteomes" id="UP000838748"/>
    </source>
</evidence>
<evidence type="ECO:0000256" key="4">
    <source>
        <dbReference type="SAM" id="Coils"/>
    </source>
</evidence>
<comment type="caution">
    <text evidence="7">The sequence shown here is derived from an EMBL/GenBank/DDBJ whole genome shotgun (WGS) entry which is preliminary data.</text>
</comment>
<dbReference type="NCBIfam" id="TIGR00229">
    <property type="entry name" value="sensory_box"/>
    <property type="match status" value="1"/>
</dbReference>